<dbReference type="KEGG" id="nur:ATY38_01715"/>
<dbReference type="Proteomes" id="UP000181998">
    <property type="component" value="Unassembled WGS sequence"/>
</dbReference>
<organism evidence="4 5">
    <name type="scientific">Nitrosomonas ureae</name>
    <dbReference type="NCBI Taxonomy" id="44577"/>
    <lineage>
        <taxon>Bacteria</taxon>
        <taxon>Pseudomonadati</taxon>
        <taxon>Pseudomonadota</taxon>
        <taxon>Betaproteobacteria</taxon>
        <taxon>Nitrosomonadales</taxon>
        <taxon>Nitrosomonadaceae</taxon>
        <taxon>Nitrosomonas</taxon>
    </lineage>
</organism>
<dbReference type="AlphaFoldDB" id="A0A0S3AG48"/>
<sequence>MRIISMMSLLALMSGPVAAASWQIGDNDGYGAGICDNCQHSFNGFTANYDGRSAAEMVATDGTQYTDTYSTAQPGFSPHGSETVATFSFTGLGNSWAVGHLEIDMADFQASTFGSVITTFNGITQNFAYNDGFPNTLIHFYTLTGSVIDSINATGELVITIDRNNSTDFYGFDYLKLSDIAAPVPEPETYAMLLVGLGLLGFANRRRMQKTVA</sequence>
<evidence type="ECO:0000313" key="3">
    <source>
        <dbReference type="EMBL" id="SDT90008.1"/>
    </source>
</evidence>
<dbReference type="EMBL" id="FOFX01000041">
    <property type="protein sequence ID" value="SEQ35616.1"/>
    <property type="molecule type" value="Genomic_DNA"/>
</dbReference>
<keyword evidence="6" id="KW-1185">Reference proteome</keyword>
<dbReference type="RefSeq" id="WP_062557772.1">
    <property type="nucleotide sequence ID" value="NZ_CP013341.1"/>
</dbReference>
<evidence type="ECO:0000259" key="2">
    <source>
        <dbReference type="Pfam" id="PF07589"/>
    </source>
</evidence>
<evidence type="ECO:0000256" key="1">
    <source>
        <dbReference type="SAM" id="SignalP"/>
    </source>
</evidence>
<accession>A0A0S3AG48</accession>
<dbReference type="InterPro" id="IPR013424">
    <property type="entry name" value="Ice-binding_C"/>
</dbReference>
<evidence type="ECO:0000313" key="6">
    <source>
        <dbReference type="Proteomes" id="UP000182882"/>
    </source>
</evidence>
<feature type="chain" id="PRO_5014239342" evidence="1">
    <location>
        <begin position="20"/>
        <end position="213"/>
    </location>
</feature>
<dbReference type="Proteomes" id="UP000182882">
    <property type="component" value="Unassembled WGS sequence"/>
</dbReference>
<dbReference type="OrthoDB" id="6399769at2"/>
<protein>
    <submittedName>
        <fullName evidence="4">PEP-CTERM protein-sorting domain-containing protein</fullName>
    </submittedName>
</protein>
<keyword evidence="1" id="KW-0732">Signal</keyword>
<feature type="signal peptide" evidence="1">
    <location>
        <begin position="1"/>
        <end position="19"/>
    </location>
</feature>
<dbReference type="EMBL" id="FNLN01000009">
    <property type="protein sequence ID" value="SDT90008.1"/>
    <property type="molecule type" value="Genomic_DNA"/>
</dbReference>
<gene>
    <name evidence="3" type="ORF">SAMN05216406_1099</name>
    <name evidence="4" type="ORF">SAMN05421510_10413</name>
</gene>
<feature type="domain" description="Ice-binding protein C-terminal" evidence="2">
    <location>
        <begin position="183"/>
        <end position="207"/>
    </location>
</feature>
<proteinExistence type="predicted"/>
<dbReference type="Pfam" id="PF07589">
    <property type="entry name" value="PEP-CTERM"/>
    <property type="match status" value="1"/>
</dbReference>
<name>A0A0S3AG48_9PROT</name>
<reference evidence="4 5" key="2">
    <citation type="submission" date="2016-10" db="EMBL/GenBank/DDBJ databases">
        <authorList>
            <person name="de Groot N.N."/>
        </authorList>
    </citation>
    <scope>NUCLEOTIDE SEQUENCE [LARGE SCALE GENOMIC DNA]</scope>
    <source>
        <strain evidence="3">Nm10</strain>
        <strain evidence="4 5">Nm9</strain>
    </source>
</reference>
<evidence type="ECO:0000313" key="5">
    <source>
        <dbReference type="Proteomes" id="UP000181998"/>
    </source>
</evidence>
<reference evidence="6" key="1">
    <citation type="submission" date="2016-10" db="EMBL/GenBank/DDBJ databases">
        <authorList>
            <person name="Varghese N."/>
            <person name="Submissions S."/>
        </authorList>
    </citation>
    <scope>NUCLEOTIDE SEQUENCE [LARGE SCALE GENOMIC DNA]</scope>
    <source>
        <strain evidence="6">Nm10</strain>
    </source>
</reference>
<evidence type="ECO:0000313" key="4">
    <source>
        <dbReference type="EMBL" id="SEQ35616.1"/>
    </source>
</evidence>
<dbReference type="NCBIfam" id="TIGR02595">
    <property type="entry name" value="PEP_CTERM"/>
    <property type="match status" value="1"/>
</dbReference>